<keyword evidence="1" id="KW-0812">Transmembrane</keyword>
<proteinExistence type="predicted"/>
<evidence type="ECO:0000313" key="3">
    <source>
        <dbReference type="Proteomes" id="UP000031643"/>
    </source>
</evidence>
<accession>A0A0A8K3N1</accession>
<keyword evidence="1" id="KW-0472">Membrane</keyword>
<sequence>MQTATSSKDPRDWKISLSPNPLEQAILLAVVWAFAGGLLYGLSLLEGGLGPLWYVIVLPFPLIVSFYSLRGLTGHNGQLELQPDGFWRTTTNGRKLFLPWDRVEKFYVGVFGDPGVSDSGVPVLGFAFVDGSGERRVEHLSGNLPLSAEKLAGILEFARQEAAKGWPNPPESLKDLISRVAVPGS</sequence>
<dbReference type="AlphaFoldDB" id="A0A0A8K3N1"/>
<evidence type="ECO:0000256" key="1">
    <source>
        <dbReference type="SAM" id="Phobius"/>
    </source>
</evidence>
<dbReference type="HOGENOM" id="CLU_1459702_0_0_5"/>
<dbReference type="OrthoDB" id="8448022at2"/>
<reference evidence="2 3" key="1">
    <citation type="submission" date="2014-09" db="EMBL/GenBank/DDBJ databases">
        <title>Genome sequencing of Methyloceanibacter caenitepidi Gela4.</title>
        <authorList>
            <person name="Takeuchi M."/>
            <person name="Susumu S."/>
            <person name="Kamagata Y."/>
            <person name="Oshima K."/>
            <person name="Hattori M."/>
            <person name="Iwasaki W."/>
        </authorList>
    </citation>
    <scope>NUCLEOTIDE SEQUENCE [LARGE SCALE GENOMIC DNA]</scope>
    <source>
        <strain evidence="2 3">Gela4</strain>
    </source>
</reference>
<feature type="transmembrane region" description="Helical" evidence="1">
    <location>
        <begin position="25"/>
        <end position="45"/>
    </location>
</feature>
<evidence type="ECO:0000313" key="2">
    <source>
        <dbReference type="EMBL" id="BAQ16609.1"/>
    </source>
</evidence>
<protein>
    <submittedName>
        <fullName evidence="2">Uncharacterized protein</fullName>
    </submittedName>
</protein>
<keyword evidence="3" id="KW-1185">Reference proteome</keyword>
<keyword evidence="1" id="KW-1133">Transmembrane helix</keyword>
<name>A0A0A8K3N1_9HYPH</name>
<gene>
    <name evidence="2" type="ORF">GL4_1151</name>
</gene>
<dbReference type="KEGG" id="mcg:GL4_1151"/>
<feature type="transmembrane region" description="Helical" evidence="1">
    <location>
        <begin position="51"/>
        <end position="69"/>
    </location>
</feature>
<dbReference type="EMBL" id="AP014648">
    <property type="protein sequence ID" value="BAQ16609.1"/>
    <property type="molecule type" value="Genomic_DNA"/>
</dbReference>
<dbReference type="Proteomes" id="UP000031643">
    <property type="component" value="Chromosome"/>
</dbReference>
<organism evidence="2 3">
    <name type="scientific">Methyloceanibacter caenitepidi</name>
    <dbReference type="NCBI Taxonomy" id="1384459"/>
    <lineage>
        <taxon>Bacteria</taxon>
        <taxon>Pseudomonadati</taxon>
        <taxon>Pseudomonadota</taxon>
        <taxon>Alphaproteobacteria</taxon>
        <taxon>Hyphomicrobiales</taxon>
        <taxon>Hyphomicrobiaceae</taxon>
        <taxon>Methyloceanibacter</taxon>
    </lineage>
</organism>